<dbReference type="EMBL" id="BQKY01000017">
    <property type="protein sequence ID" value="GJN94405.1"/>
    <property type="molecule type" value="Genomic_DNA"/>
</dbReference>
<feature type="compositionally biased region" description="Basic and acidic residues" evidence="2">
    <location>
        <begin position="326"/>
        <end position="343"/>
    </location>
</feature>
<gene>
    <name evidence="4" type="ORF">Rhopal_007485-T1</name>
</gene>
<evidence type="ECO:0000313" key="5">
    <source>
        <dbReference type="Proteomes" id="UP001342314"/>
    </source>
</evidence>
<feature type="region of interest" description="Disordered" evidence="2">
    <location>
        <begin position="1"/>
        <end position="49"/>
    </location>
</feature>
<comment type="caution">
    <text evidence="4">The sequence shown here is derived from an EMBL/GenBank/DDBJ whole genome shotgun (WGS) entry which is preliminary data.</text>
</comment>
<dbReference type="GO" id="GO:0005737">
    <property type="term" value="C:cytoplasm"/>
    <property type="evidence" value="ECO:0007669"/>
    <property type="project" value="TreeGrafter"/>
</dbReference>
<feature type="compositionally biased region" description="Basic and acidic residues" evidence="2">
    <location>
        <begin position="248"/>
        <end position="275"/>
    </location>
</feature>
<reference evidence="4 5" key="1">
    <citation type="submission" date="2021-12" db="EMBL/GenBank/DDBJ databases">
        <title>High titer production of polyol ester of fatty acids by Rhodotorula paludigena BS15 towards product separation-free biomass refinery.</title>
        <authorList>
            <person name="Mano J."/>
            <person name="Ono H."/>
            <person name="Tanaka T."/>
            <person name="Naito K."/>
            <person name="Sushida H."/>
            <person name="Ike M."/>
            <person name="Tokuyasu K."/>
            <person name="Kitaoka M."/>
        </authorList>
    </citation>
    <scope>NUCLEOTIDE SEQUENCE [LARGE SCALE GENOMIC DNA]</scope>
    <source>
        <strain evidence="4 5">BS15</strain>
    </source>
</reference>
<dbReference type="SUPFAM" id="SSF54211">
    <property type="entry name" value="Ribosomal protein S5 domain 2-like"/>
    <property type="match status" value="1"/>
</dbReference>
<dbReference type="Pfam" id="PF01205">
    <property type="entry name" value="Impact_N"/>
    <property type="match status" value="1"/>
</dbReference>
<dbReference type="PANTHER" id="PTHR16301">
    <property type="entry name" value="IMPACT-RELATED"/>
    <property type="match status" value="1"/>
</dbReference>
<dbReference type="InterPro" id="IPR023582">
    <property type="entry name" value="Impact"/>
</dbReference>
<dbReference type="InterPro" id="IPR020568">
    <property type="entry name" value="Ribosomal_Su5_D2-typ_SF"/>
</dbReference>
<feature type="domain" description="Impact N-terminal" evidence="3">
    <location>
        <begin position="52"/>
        <end position="172"/>
    </location>
</feature>
<dbReference type="AlphaFoldDB" id="A0AAV5GWR7"/>
<dbReference type="GO" id="GO:0006446">
    <property type="term" value="P:regulation of translational initiation"/>
    <property type="evidence" value="ECO:0007669"/>
    <property type="project" value="TreeGrafter"/>
</dbReference>
<evidence type="ECO:0000313" key="4">
    <source>
        <dbReference type="EMBL" id="GJN94405.1"/>
    </source>
</evidence>
<evidence type="ECO:0000256" key="2">
    <source>
        <dbReference type="SAM" id="MobiDB-lite"/>
    </source>
</evidence>
<comment type="similarity">
    <text evidence="1">Belongs to the IMPACT family.</text>
</comment>
<dbReference type="Gene3D" id="3.30.230.30">
    <property type="entry name" value="Impact, N-terminal domain"/>
    <property type="match status" value="1"/>
</dbReference>
<name>A0AAV5GWR7_9BASI</name>
<feature type="compositionally biased region" description="Polar residues" evidence="2">
    <location>
        <begin position="1"/>
        <end position="31"/>
    </location>
</feature>
<feature type="region of interest" description="Disordered" evidence="2">
    <location>
        <begin position="248"/>
        <end position="343"/>
    </location>
</feature>
<protein>
    <recommendedName>
        <fullName evidence="3">Impact N-terminal domain-containing protein</fullName>
    </recommendedName>
</protein>
<sequence length="343" mass="36408">MSKRTSSAAFSSANEPSSKRTTTSGLSSYFPSLTGPPRPPAPLVSSDPLTDRQSTFIAHACPATNRTHAQTLQTHIRGLRTASHPCEMTHEMLAWRCLALKPGKSGLESEDDWRVETGQDDDGEKGGANVIRDVLAQEGGVDVAIVVSRLYGGVMLGPARFAHIRAVASQALARLLAAQRLSALRSQLSSLDEQIAAFSSSSAAAAGTTPAKSKQSTVDAYAALTEEKAQRLVAAREKRLELLEKKHREEEEALARADQAAREAERRGGAAAREEGTDENEAGTASPSLAGNGDEGNAEQAQPPTGPQDANGDGKDGVEDEDDEEALLREAEELARKEAEESQ</sequence>
<evidence type="ECO:0000256" key="1">
    <source>
        <dbReference type="ARBA" id="ARBA00007665"/>
    </source>
</evidence>
<dbReference type="InterPro" id="IPR001498">
    <property type="entry name" value="Impact_N"/>
</dbReference>
<organism evidence="4 5">
    <name type="scientific">Rhodotorula paludigena</name>
    <dbReference type="NCBI Taxonomy" id="86838"/>
    <lineage>
        <taxon>Eukaryota</taxon>
        <taxon>Fungi</taxon>
        <taxon>Dikarya</taxon>
        <taxon>Basidiomycota</taxon>
        <taxon>Pucciniomycotina</taxon>
        <taxon>Microbotryomycetes</taxon>
        <taxon>Sporidiobolales</taxon>
        <taxon>Sporidiobolaceae</taxon>
        <taxon>Rhodotorula</taxon>
    </lineage>
</organism>
<dbReference type="GO" id="GO:0140469">
    <property type="term" value="P:GCN2-mediated signaling"/>
    <property type="evidence" value="ECO:0007669"/>
    <property type="project" value="TreeGrafter"/>
</dbReference>
<proteinExistence type="inferred from homology"/>
<dbReference type="PANTHER" id="PTHR16301:SF25">
    <property type="entry name" value="PROTEIN IMPACT"/>
    <property type="match status" value="1"/>
</dbReference>
<dbReference type="Proteomes" id="UP001342314">
    <property type="component" value="Unassembled WGS sequence"/>
</dbReference>
<accession>A0AAV5GWR7</accession>
<evidence type="ECO:0000259" key="3">
    <source>
        <dbReference type="Pfam" id="PF01205"/>
    </source>
</evidence>
<dbReference type="InterPro" id="IPR036956">
    <property type="entry name" value="Impact_N_sf"/>
</dbReference>
<keyword evidence="5" id="KW-1185">Reference proteome</keyword>